<gene>
    <name evidence="1" type="ORF">AsAng_0014780</name>
</gene>
<proteinExistence type="predicted"/>
<protein>
    <submittedName>
        <fullName evidence="1">SH3 domain-containing protein</fullName>
    </submittedName>
</protein>
<dbReference type="EMBL" id="AP026867">
    <property type="protein sequence ID" value="BDS10769.1"/>
    <property type="molecule type" value="Genomic_DNA"/>
</dbReference>
<keyword evidence="2" id="KW-1185">Reference proteome</keyword>
<dbReference type="Gene3D" id="2.30.30.40">
    <property type="entry name" value="SH3 Domains"/>
    <property type="match status" value="1"/>
</dbReference>
<evidence type="ECO:0000313" key="2">
    <source>
        <dbReference type="Proteomes" id="UP001060919"/>
    </source>
</evidence>
<organism evidence="1 2">
    <name type="scientific">Aureispira anguillae</name>
    <dbReference type="NCBI Taxonomy" id="2864201"/>
    <lineage>
        <taxon>Bacteria</taxon>
        <taxon>Pseudomonadati</taxon>
        <taxon>Bacteroidota</taxon>
        <taxon>Saprospiria</taxon>
        <taxon>Saprospirales</taxon>
        <taxon>Saprospiraceae</taxon>
        <taxon>Aureispira</taxon>
    </lineage>
</organism>
<dbReference type="KEGG" id="aup:AsAng_0014780"/>
<dbReference type="RefSeq" id="WP_264792038.1">
    <property type="nucleotide sequence ID" value="NZ_AP026867.1"/>
</dbReference>
<evidence type="ECO:0000313" key="1">
    <source>
        <dbReference type="EMBL" id="BDS10769.1"/>
    </source>
</evidence>
<accession>A0A915YCX0</accession>
<dbReference type="AlphaFoldDB" id="A0A915YCX0"/>
<sequence>MKTRTLFLFILWIPVLLLGQEEAIDYAEGRDTYHQFENGQVAYLLADRVNIRDKASTEGAIIANLGIGTAVTIVRRSSYLLRLNGFETNWYKVLFEDQGIEKKGYVWGGLIAEGRVQSTKDKTIHFLYGIASYKKQSNETYPKYRLKLQVRACRANQELAKLEFETSGFLEIFHGFGNYGDRGLKKIQDVLEFNESQERCAGFNGNTVIFWDGNVLHKVVTLYPGSDVPYYATDDLIFPADKGGVAGQIIRDQQEGWYDIDKEKDIVESHKKVAYIWTGSSLKQTKVLADKSTD</sequence>
<dbReference type="Proteomes" id="UP001060919">
    <property type="component" value="Chromosome"/>
</dbReference>
<name>A0A915YCX0_9BACT</name>
<reference evidence="1" key="1">
    <citation type="submission" date="2022-09" db="EMBL/GenBank/DDBJ databases">
        <title>Aureispira anguillicida sp. nov., isolated from Leptocephalus of Japanese eel Anguilla japonica.</title>
        <authorList>
            <person name="Yuasa K."/>
            <person name="Mekata T."/>
            <person name="Ikunari K."/>
        </authorList>
    </citation>
    <scope>NUCLEOTIDE SEQUENCE</scope>
    <source>
        <strain evidence="1">EL160426</strain>
    </source>
</reference>